<evidence type="ECO:0000256" key="1">
    <source>
        <dbReference type="SAM" id="Phobius"/>
    </source>
</evidence>
<dbReference type="KEGG" id="tet:TTHERM_00695690"/>
<keyword evidence="3" id="KW-1185">Reference proteome</keyword>
<proteinExistence type="predicted"/>
<sequence length="160" mass="18568">MKMAQNMQNIQVTYDNQLNLIRKTNIQQSKINLSILSKIFEQLFNDQAYSCLQNCKKFTIIYIKNKLINQKIKKIIKKPKKIMNTKVLLLLIAVVFACFARADLQDCYNICDEQVKQCQPAPSSHAPTCGDIKGRCYYYCEHFGHPFGEVQALLNRSRKI</sequence>
<dbReference type="AlphaFoldDB" id="Q24CA3"/>
<dbReference type="HOGENOM" id="CLU_2627396_0_0_1"/>
<keyword evidence="1" id="KW-1133">Transmembrane helix</keyword>
<evidence type="ECO:0000313" key="2">
    <source>
        <dbReference type="EMBL" id="EAS05335.2"/>
    </source>
</evidence>
<name>Q24CA3_TETTS</name>
<organism evidence="2 3">
    <name type="scientific">Tetrahymena thermophila (strain SB210)</name>
    <dbReference type="NCBI Taxonomy" id="312017"/>
    <lineage>
        <taxon>Eukaryota</taxon>
        <taxon>Sar</taxon>
        <taxon>Alveolata</taxon>
        <taxon>Ciliophora</taxon>
        <taxon>Intramacronucleata</taxon>
        <taxon>Oligohymenophorea</taxon>
        <taxon>Hymenostomatida</taxon>
        <taxon>Tetrahymenina</taxon>
        <taxon>Tetrahymenidae</taxon>
        <taxon>Tetrahymena</taxon>
    </lineage>
</organism>
<dbReference type="GeneID" id="7835944"/>
<keyword evidence="1" id="KW-0472">Membrane</keyword>
<reference evidence="3" key="1">
    <citation type="journal article" date="2006" name="PLoS Biol.">
        <title>Macronuclear genome sequence of the ciliate Tetrahymena thermophila, a model eukaryote.</title>
        <authorList>
            <person name="Eisen J.A."/>
            <person name="Coyne R.S."/>
            <person name="Wu M."/>
            <person name="Wu D."/>
            <person name="Thiagarajan M."/>
            <person name="Wortman J.R."/>
            <person name="Badger J.H."/>
            <person name="Ren Q."/>
            <person name="Amedeo P."/>
            <person name="Jones K.M."/>
            <person name="Tallon L.J."/>
            <person name="Delcher A.L."/>
            <person name="Salzberg S.L."/>
            <person name="Silva J.C."/>
            <person name="Haas B.J."/>
            <person name="Majoros W.H."/>
            <person name="Farzad M."/>
            <person name="Carlton J.M."/>
            <person name="Smith R.K. Jr."/>
            <person name="Garg J."/>
            <person name="Pearlman R.E."/>
            <person name="Karrer K.M."/>
            <person name="Sun L."/>
            <person name="Manning G."/>
            <person name="Elde N.C."/>
            <person name="Turkewitz A.P."/>
            <person name="Asai D.J."/>
            <person name="Wilkes D.E."/>
            <person name="Wang Y."/>
            <person name="Cai H."/>
            <person name="Collins K."/>
            <person name="Stewart B.A."/>
            <person name="Lee S.R."/>
            <person name="Wilamowska K."/>
            <person name="Weinberg Z."/>
            <person name="Ruzzo W.L."/>
            <person name="Wloga D."/>
            <person name="Gaertig J."/>
            <person name="Frankel J."/>
            <person name="Tsao C.-C."/>
            <person name="Gorovsky M.A."/>
            <person name="Keeling P.J."/>
            <person name="Waller R.F."/>
            <person name="Patron N.J."/>
            <person name="Cherry J.M."/>
            <person name="Stover N.A."/>
            <person name="Krieger C.J."/>
            <person name="del Toro C."/>
            <person name="Ryder H.F."/>
            <person name="Williamson S.C."/>
            <person name="Barbeau R.A."/>
            <person name="Hamilton E.P."/>
            <person name="Orias E."/>
        </authorList>
    </citation>
    <scope>NUCLEOTIDE SEQUENCE [LARGE SCALE GENOMIC DNA]</scope>
    <source>
        <strain evidence="3">SB210</strain>
    </source>
</reference>
<accession>Q24CA3</accession>
<dbReference type="Proteomes" id="UP000009168">
    <property type="component" value="Unassembled WGS sequence"/>
</dbReference>
<dbReference type="InParanoid" id="Q24CA3"/>
<evidence type="ECO:0000313" key="3">
    <source>
        <dbReference type="Proteomes" id="UP000009168"/>
    </source>
</evidence>
<dbReference type="RefSeq" id="XP_001025580.2">
    <property type="nucleotide sequence ID" value="XM_001025580.3"/>
</dbReference>
<keyword evidence="1 2" id="KW-0812">Transmembrane</keyword>
<dbReference type="EMBL" id="GG662372">
    <property type="protein sequence ID" value="EAS05335.2"/>
    <property type="molecule type" value="Genomic_DNA"/>
</dbReference>
<feature type="transmembrane region" description="Helical" evidence="1">
    <location>
        <begin position="83"/>
        <end position="102"/>
    </location>
</feature>
<protein>
    <submittedName>
        <fullName evidence="2">Transmembrane protein, putative</fullName>
    </submittedName>
</protein>
<gene>
    <name evidence="2" type="ORF">TTHERM_00695690</name>
</gene>